<sequence>MSLWLDPLPPKAKGMGAMPTILTVCTTCKRTDADQADETRPGTHLLRALRDQGVPDGVEIREVECLSACSNGCAVALSEPGKWSYVYGRMSSENAADILAGAAAYAATDDGLVPWRERPVIFRKQSLARIPPFPEPEQE</sequence>
<dbReference type="EMBL" id="AUND01000007">
    <property type="protein sequence ID" value="KEO54837.1"/>
    <property type="molecule type" value="Genomic_DNA"/>
</dbReference>
<organism evidence="1 2">
    <name type="scientific">Thioclava pacifica DSM 10166</name>
    <dbReference type="NCBI Taxonomy" id="1353537"/>
    <lineage>
        <taxon>Bacteria</taxon>
        <taxon>Pseudomonadati</taxon>
        <taxon>Pseudomonadota</taxon>
        <taxon>Alphaproteobacteria</taxon>
        <taxon>Rhodobacterales</taxon>
        <taxon>Paracoccaceae</taxon>
        <taxon>Thioclava</taxon>
    </lineage>
</organism>
<dbReference type="InterPro" id="IPR036249">
    <property type="entry name" value="Thioredoxin-like_sf"/>
</dbReference>
<dbReference type="Proteomes" id="UP000027432">
    <property type="component" value="Unassembled WGS sequence"/>
</dbReference>
<gene>
    <name evidence="1" type="ORF">TP2_17125</name>
</gene>
<accession>A0A074JZQ1</accession>
<evidence type="ECO:0000313" key="2">
    <source>
        <dbReference type="Proteomes" id="UP000027432"/>
    </source>
</evidence>
<dbReference type="STRING" id="1353537.TP2_17125"/>
<dbReference type="Pfam" id="PF07845">
    <property type="entry name" value="DUF1636"/>
    <property type="match status" value="1"/>
</dbReference>
<name>A0A074JZQ1_9RHOB</name>
<evidence type="ECO:0008006" key="3">
    <source>
        <dbReference type="Google" id="ProtNLM"/>
    </source>
</evidence>
<dbReference type="AlphaFoldDB" id="A0A074JZQ1"/>
<comment type="caution">
    <text evidence="1">The sequence shown here is derived from an EMBL/GenBank/DDBJ whole genome shotgun (WGS) entry which is preliminary data.</text>
</comment>
<dbReference type="eggNOG" id="COG5469">
    <property type="taxonomic scope" value="Bacteria"/>
</dbReference>
<keyword evidence="2" id="KW-1185">Reference proteome</keyword>
<dbReference type="Gene3D" id="3.40.30.10">
    <property type="entry name" value="Glutaredoxin"/>
    <property type="match status" value="1"/>
</dbReference>
<dbReference type="CDD" id="cd02980">
    <property type="entry name" value="TRX_Fd_family"/>
    <property type="match status" value="1"/>
</dbReference>
<evidence type="ECO:0000313" key="1">
    <source>
        <dbReference type="EMBL" id="KEO54837.1"/>
    </source>
</evidence>
<protein>
    <recommendedName>
        <fullName evidence="3">Metal-binding protein</fullName>
    </recommendedName>
</protein>
<dbReference type="SUPFAM" id="SSF52833">
    <property type="entry name" value="Thioredoxin-like"/>
    <property type="match status" value="1"/>
</dbReference>
<proteinExistence type="predicted"/>
<reference evidence="1 2" key="1">
    <citation type="submission" date="2013-07" db="EMBL/GenBank/DDBJ databases">
        <title>Thioclava pacifica DSM 10166 Genome Sequencing.</title>
        <authorList>
            <person name="Lai Q."/>
            <person name="Shao Z."/>
        </authorList>
    </citation>
    <scope>NUCLEOTIDE SEQUENCE [LARGE SCALE GENOMIC DNA]</scope>
    <source>
        <strain evidence="1 2">DSM 10166</strain>
    </source>
</reference>
<dbReference type="InterPro" id="IPR012863">
    <property type="entry name" value="DUF1636"/>
</dbReference>